<evidence type="ECO:0000313" key="4">
    <source>
        <dbReference type="Proteomes" id="UP000295578"/>
    </source>
</evidence>
<gene>
    <name evidence="3" type="ORF">E1293_13120</name>
</gene>
<name>A0A4R5BGJ4_9ACTN</name>
<dbReference type="EMBL" id="SMKY01000045">
    <property type="protein sequence ID" value="TDD84403.1"/>
    <property type="molecule type" value="Genomic_DNA"/>
</dbReference>
<dbReference type="Gene3D" id="1.10.150.690">
    <property type="entry name" value="DUF2063"/>
    <property type="match status" value="1"/>
</dbReference>
<dbReference type="InterPro" id="IPR018640">
    <property type="entry name" value="DUF2063"/>
</dbReference>
<feature type="domain" description="Putative DNA-binding" evidence="2">
    <location>
        <begin position="11"/>
        <end position="106"/>
    </location>
</feature>
<protein>
    <submittedName>
        <fullName evidence="3">DUF2063 domain-containing protein</fullName>
    </submittedName>
</protein>
<keyword evidence="4" id="KW-1185">Reference proteome</keyword>
<dbReference type="OrthoDB" id="4146344at2"/>
<reference evidence="3 4" key="1">
    <citation type="submission" date="2019-03" db="EMBL/GenBank/DDBJ databases">
        <title>Draft genome sequences of novel Actinobacteria.</title>
        <authorList>
            <person name="Sahin N."/>
            <person name="Ay H."/>
            <person name="Saygin H."/>
        </authorList>
    </citation>
    <scope>NUCLEOTIDE SEQUENCE [LARGE SCALE GENOMIC DNA]</scope>
    <source>
        <strain evidence="3 4">DSM 45941</strain>
    </source>
</reference>
<dbReference type="Proteomes" id="UP000295578">
    <property type="component" value="Unassembled WGS sequence"/>
</dbReference>
<accession>A0A4R5BGJ4</accession>
<proteinExistence type="predicted"/>
<dbReference type="Pfam" id="PF09836">
    <property type="entry name" value="DUF2063"/>
    <property type="match status" value="1"/>
</dbReference>
<dbReference type="AlphaFoldDB" id="A0A4R5BGJ4"/>
<dbReference type="RefSeq" id="WP_132197407.1">
    <property type="nucleotide sequence ID" value="NZ_SMKY01000045.1"/>
</dbReference>
<dbReference type="InterPro" id="IPR044922">
    <property type="entry name" value="DUF2063_N_sf"/>
</dbReference>
<evidence type="ECO:0000313" key="3">
    <source>
        <dbReference type="EMBL" id="TDD84403.1"/>
    </source>
</evidence>
<comment type="caution">
    <text evidence="3">The sequence shown here is derived from an EMBL/GenBank/DDBJ whole genome shotgun (WGS) entry which is preliminary data.</text>
</comment>
<sequence>MADPPAPSLDQAQHWLQDAITRPGDPAVPAAVMLAGAGPLTADHGLAIYRNGYRKRLLEAMRRLHPALCVLLGAELFEEFATDYLDARPSRSYTLARLDEDFADHLTARRPDRDAPAARREAWIDALIDLARYERAYTEVCDGPGIEDEPSPRVHGRADDAGDAGVTPAPCLRLMRVCAPVHRYHAAVRAGRRPAPPSPRPTCLAISRRDYRVVVSPLPPDAFVLLGALASGTSLEAAAHTASMVLADARARLRAWITHGWLLPVRREPVLHHCPDRRTNPPAQPRIPSQHEETSP</sequence>
<evidence type="ECO:0000259" key="2">
    <source>
        <dbReference type="Pfam" id="PF09836"/>
    </source>
</evidence>
<evidence type="ECO:0000256" key="1">
    <source>
        <dbReference type="SAM" id="MobiDB-lite"/>
    </source>
</evidence>
<organism evidence="3 4">
    <name type="scientific">Actinomadura darangshiensis</name>
    <dbReference type="NCBI Taxonomy" id="705336"/>
    <lineage>
        <taxon>Bacteria</taxon>
        <taxon>Bacillati</taxon>
        <taxon>Actinomycetota</taxon>
        <taxon>Actinomycetes</taxon>
        <taxon>Streptosporangiales</taxon>
        <taxon>Thermomonosporaceae</taxon>
        <taxon>Actinomadura</taxon>
    </lineage>
</organism>
<feature type="region of interest" description="Disordered" evidence="1">
    <location>
        <begin position="272"/>
        <end position="296"/>
    </location>
</feature>